<feature type="non-terminal residue" evidence="7">
    <location>
        <position position="1"/>
    </location>
</feature>
<dbReference type="AlphaFoldDB" id="A0A0C9UR99"/>
<organism evidence="7 8">
    <name type="scientific">Sphaerobolus stellatus (strain SS14)</name>
    <dbReference type="NCBI Taxonomy" id="990650"/>
    <lineage>
        <taxon>Eukaryota</taxon>
        <taxon>Fungi</taxon>
        <taxon>Dikarya</taxon>
        <taxon>Basidiomycota</taxon>
        <taxon>Agaricomycotina</taxon>
        <taxon>Agaricomycetes</taxon>
        <taxon>Phallomycetidae</taxon>
        <taxon>Geastrales</taxon>
        <taxon>Sphaerobolaceae</taxon>
        <taxon>Sphaerobolus</taxon>
    </lineage>
</organism>
<sequence>DYNIALTLFYVTYILVEVPSNLALKCFGSIWLAILMIAFGIIALSTAFITNFTGLILTRMFLGIAEGGLLPGLVYVLSRYYRRKELVFRIGIFFGVAPSLAGAFGGLLSSVSYLRHLLGAHCHNRSKHYLCLFIIPADPEISHMLTEDELTIALKMIAADNVVGTFKREKTTSRLVLRAFNVNTCLNAFTYLLVNILFQGLSLFLPTVTATCKPSYSMPATIESQLRTVPPYIISIVWAVINSYFSFKIQKCGKIPPCFLCVCIAISLLLNIVGYAIFMGSKNPHARYGACFLAISGGALSGPMMLTWATDTAAPETVRAVTMALIPSLGTIGAVIAVWTYLPDDAPNYHRGNSLNLATCSLACVLVLLGVRYVYWENAKCDHGERDYRLEGKSQKEIDELGARHPAYRYQP</sequence>
<proteinExistence type="predicted"/>
<dbReference type="PANTHER" id="PTHR43791:SF48">
    <property type="entry name" value="TRANSPORTER, PUTATIVE (AFU_ORTHOLOGUE AFUA_4G01000)-RELATED"/>
    <property type="match status" value="1"/>
</dbReference>
<dbReference type="Gene3D" id="1.20.1250.20">
    <property type="entry name" value="MFS general substrate transporter like domains"/>
    <property type="match status" value="1"/>
</dbReference>
<evidence type="ECO:0008006" key="9">
    <source>
        <dbReference type="Google" id="ProtNLM"/>
    </source>
</evidence>
<evidence type="ECO:0000256" key="1">
    <source>
        <dbReference type="ARBA" id="ARBA00004141"/>
    </source>
</evidence>
<protein>
    <recommendedName>
        <fullName evidence="9">Major facilitator superfamily (MFS) profile domain-containing protein</fullName>
    </recommendedName>
</protein>
<dbReference type="HOGENOM" id="CLU_001265_0_1_1"/>
<dbReference type="PANTHER" id="PTHR43791">
    <property type="entry name" value="PERMEASE-RELATED"/>
    <property type="match status" value="1"/>
</dbReference>
<evidence type="ECO:0000256" key="6">
    <source>
        <dbReference type="SAM" id="Phobius"/>
    </source>
</evidence>
<evidence type="ECO:0000256" key="2">
    <source>
        <dbReference type="ARBA" id="ARBA00022448"/>
    </source>
</evidence>
<feature type="transmembrane region" description="Helical" evidence="6">
    <location>
        <begin position="61"/>
        <end position="81"/>
    </location>
</feature>
<dbReference type="EMBL" id="KN837238">
    <property type="protein sequence ID" value="KIJ31712.1"/>
    <property type="molecule type" value="Genomic_DNA"/>
</dbReference>
<dbReference type="Pfam" id="PF07690">
    <property type="entry name" value="MFS_1"/>
    <property type="match status" value="1"/>
</dbReference>
<evidence type="ECO:0000256" key="3">
    <source>
        <dbReference type="ARBA" id="ARBA00022692"/>
    </source>
</evidence>
<keyword evidence="5 6" id="KW-0472">Membrane</keyword>
<gene>
    <name evidence="7" type="ORF">M422DRAFT_185583</name>
</gene>
<feature type="transmembrane region" description="Helical" evidence="6">
    <location>
        <begin position="229"/>
        <end position="247"/>
    </location>
</feature>
<feature type="transmembrane region" description="Helical" evidence="6">
    <location>
        <begin position="259"/>
        <end position="280"/>
    </location>
</feature>
<evidence type="ECO:0000256" key="5">
    <source>
        <dbReference type="ARBA" id="ARBA00023136"/>
    </source>
</evidence>
<keyword evidence="3 6" id="KW-0812">Transmembrane</keyword>
<evidence type="ECO:0000256" key="4">
    <source>
        <dbReference type="ARBA" id="ARBA00022989"/>
    </source>
</evidence>
<feature type="transmembrane region" description="Helical" evidence="6">
    <location>
        <begin position="30"/>
        <end position="49"/>
    </location>
</feature>
<evidence type="ECO:0000313" key="8">
    <source>
        <dbReference type="Proteomes" id="UP000054279"/>
    </source>
</evidence>
<evidence type="ECO:0000313" key="7">
    <source>
        <dbReference type="EMBL" id="KIJ31712.1"/>
    </source>
</evidence>
<dbReference type="SUPFAM" id="SSF103473">
    <property type="entry name" value="MFS general substrate transporter"/>
    <property type="match status" value="1"/>
</dbReference>
<dbReference type="GO" id="GO:0016020">
    <property type="term" value="C:membrane"/>
    <property type="evidence" value="ECO:0007669"/>
    <property type="project" value="UniProtKB-SubCell"/>
</dbReference>
<keyword evidence="8" id="KW-1185">Reference proteome</keyword>
<dbReference type="OrthoDB" id="2962993at2759"/>
<feature type="transmembrane region" description="Helical" evidence="6">
    <location>
        <begin position="87"/>
        <end position="108"/>
    </location>
</feature>
<name>A0A0C9UR99_SPHS4</name>
<comment type="subcellular location">
    <subcellularLocation>
        <location evidence="1">Membrane</location>
        <topology evidence="1">Multi-pass membrane protein</topology>
    </subcellularLocation>
</comment>
<dbReference type="Proteomes" id="UP000054279">
    <property type="component" value="Unassembled WGS sequence"/>
</dbReference>
<dbReference type="InterPro" id="IPR011701">
    <property type="entry name" value="MFS"/>
</dbReference>
<keyword evidence="4 6" id="KW-1133">Transmembrane helix</keyword>
<accession>A0A0C9UR99</accession>
<feature type="transmembrane region" description="Helical" evidence="6">
    <location>
        <begin position="286"/>
        <end position="308"/>
    </location>
</feature>
<keyword evidence="2" id="KW-0813">Transport</keyword>
<dbReference type="InterPro" id="IPR036259">
    <property type="entry name" value="MFS_trans_sf"/>
</dbReference>
<feature type="transmembrane region" description="Helical" evidence="6">
    <location>
        <begin position="320"/>
        <end position="342"/>
    </location>
</feature>
<dbReference type="GO" id="GO:0022857">
    <property type="term" value="F:transmembrane transporter activity"/>
    <property type="evidence" value="ECO:0007669"/>
    <property type="project" value="InterPro"/>
</dbReference>
<reference evidence="7 8" key="1">
    <citation type="submission" date="2014-06" db="EMBL/GenBank/DDBJ databases">
        <title>Evolutionary Origins and Diversification of the Mycorrhizal Mutualists.</title>
        <authorList>
            <consortium name="DOE Joint Genome Institute"/>
            <consortium name="Mycorrhizal Genomics Consortium"/>
            <person name="Kohler A."/>
            <person name="Kuo A."/>
            <person name="Nagy L.G."/>
            <person name="Floudas D."/>
            <person name="Copeland A."/>
            <person name="Barry K.W."/>
            <person name="Cichocki N."/>
            <person name="Veneault-Fourrey C."/>
            <person name="LaButti K."/>
            <person name="Lindquist E.A."/>
            <person name="Lipzen A."/>
            <person name="Lundell T."/>
            <person name="Morin E."/>
            <person name="Murat C."/>
            <person name="Riley R."/>
            <person name="Ohm R."/>
            <person name="Sun H."/>
            <person name="Tunlid A."/>
            <person name="Henrissat B."/>
            <person name="Grigoriev I.V."/>
            <person name="Hibbett D.S."/>
            <person name="Martin F."/>
        </authorList>
    </citation>
    <scope>NUCLEOTIDE SEQUENCE [LARGE SCALE GENOMIC DNA]</scope>
    <source>
        <strain evidence="7 8">SS14</strain>
    </source>
</reference>
<feature type="transmembrane region" description="Helical" evidence="6">
    <location>
        <begin position="354"/>
        <end position="375"/>
    </location>
</feature>